<keyword evidence="1" id="KW-0540">Nuclease</keyword>
<sequence length="89" mass="9962">MTPSKTRELYSNLSSKSAKKANYGEHVMLLMKLYSADLPAPLSQGKPLVVRQKRVEQGLLLTGATQNGDSALKQQLPWAAKTMMKWFRP</sequence>
<keyword evidence="1" id="KW-0378">Hydrolase</keyword>
<proteinExistence type="predicted"/>
<accession>A0A8A1MGJ4</accession>
<gene>
    <name evidence="1" type="ORF">I7I51_02093</name>
</gene>
<dbReference type="VEuPathDB" id="FungiDB:I7I51_02093"/>
<dbReference type="AlphaFoldDB" id="A0A8A1MGJ4"/>
<dbReference type="GO" id="GO:0004527">
    <property type="term" value="F:exonuclease activity"/>
    <property type="evidence" value="ECO:0007669"/>
    <property type="project" value="UniProtKB-KW"/>
</dbReference>
<protein>
    <submittedName>
        <fullName evidence="1">RNA exonuclease</fullName>
    </submittedName>
</protein>
<dbReference type="EMBL" id="CP069114">
    <property type="protein sequence ID" value="QSS65015.1"/>
    <property type="molecule type" value="Genomic_DNA"/>
</dbReference>
<reference evidence="1" key="1">
    <citation type="submission" date="2021-01" db="EMBL/GenBank/DDBJ databases">
        <title>Chromosome-level genome assembly of a human fungal pathogen reveals clustering of transcriptionally co-regulated genes.</title>
        <authorList>
            <person name="Voorhies M."/>
            <person name="Cohen S."/>
            <person name="Shea T.P."/>
            <person name="Petrus S."/>
            <person name="Munoz J.F."/>
            <person name="Poplawski S."/>
            <person name="Goldman W.E."/>
            <person name="Michael T."/>
            <person name="Cuomo C.A."/>
            <person name="Sil A."/>
            <person name="Beyhan S."/>
        </authorList>
    </citation>
    <scope>NUCLEOTIDE SEQUENCE</scope>
    <source>
        <strain evidence="1">WU24</strain>
    </source>
</reference>
<keyword evidence="1" id="KW-0269">Exonuclease</keyword>
<evidence type="ECO:0000313" key="1">
    <source>
        <dbReference type="EMBL" id="QSS65015.1"/>
    </source>
</evidence>
<evidence type="ECO:0000313" key="2">
    <source>
        <dbReference type="Proteomes" id="UP000663671"/>
    </source>
</evidence>
<name>A0A8A1MGJ4_AJECA</name>
<dbReference type="Proteomes" id="UP000663671">
    <property type="component" value="Chromosome 1"/>
</dbReference>
<organism evidence="1 2">
    <name type="scientific">Ajellomyces capsulatus</name>
    <name type="common">Darling's disease fungus</name>
    <name type="synonym">Histoplasma capsulatum</name>
    <dbReference type="NCBI Taxonomy" id="5037"/>
    <lineage>
        <taxon>Eukaryota</taxon>
        <taxon>Fungi</taxon>
        <taxon>Dikarya</taxon>
        <taxon>Ascomycota</taxon>
        <taxon>Pezizomycotina</taxon>
        <taxon>Eurotiomycetes</taxon>
        <taxon>Eurotiomycetidae</taxon>
        <taxon>Onygenales</taxon>
        <taxon>Ajellomycetaceae</taxon>
        <taxon>Histoplasma</taxon>
    </lineage>
</organism>